<keyword evidence="7 9" id="KW-0234">DNA repair</keyword>
<dbReference type="InterPro" id="IPR037160">
    <property type="entry name" value="DNA_Pol_thumb_sf"/>
</dbReference>
<evidence type="ECO:0000256" key="5">
    <source>
        <dbReference type="ARBA" id="ARBA00022763"/>
    </source>
</evidence>
<comment type="subcellular location">
    <subcellularLocation>
        <location evidence="9">Nucleus</location>
    </subcellularLocation>
</comment>
<comment type="function">
    <text evidence="9">DNA polymerase that functions in several pathways of DNA repair. Involved in base excision repair (BER) responsible for repair of lesions that give rise to abasic (AP) sites in DNA. Also contributes to DNA double-strand break repair by non-homologous end joining and homologous recombination. Has both template-dependent and template-independent (terminal transferase) DNA polymerase activities. Has also a 5'-deoxyribose-5-phosphate lyase (dRP lyase) activity.</text>
</comment>
<gene>
    <name evidence="11" type="ORF">BDN70DRAFT_305452</name>
</gene>
<evidence type="ECO:0000256" key="1">
    <source>
        <dbReference type="ARBA" id="ARBA00022634"/>
    </source>
</evidence>
<dbReference type="InterPro" id="IPR029398">
    <property type="entry name" value="PolB_thumb"/>
</dbReference>
<evidence type="ECO:0000256" key="6">
    <source>
        <dbReference type="ARBA" id="ARBA00022932"/>
    </source>
</evidence>
<dbReference type="GO" id="GO:0003677">
    <property type="term" value="F:DNA binding"/>
    <property type="evidence" value="ECO:0007669"/>
    <property type="project" value="UniProtKB-UniRule"/>
</dbReference>
<evidence type="ECO:0000256" key="2">
    <source>
        <dbReference type="ARBA" id="ARBA00022679"/>
    </source>
</evidence>
<dbReference type="SUPFAM" id="SSF47802">
    <property type="entry name" value="DNA polymerase beta, N-terminal domain-like"/>
    <property type="match status" value="1"/>
</dbReference>
<dbReference type="InterPro" id="IPR027421">
    <property type="entry name" value="DNA_pol_lamdba_lyase_dom_sf"/>
</dbReference>
<dbReference type="InterPro" id="IPR043519">
    <property type="entry name" value="NT_sf"/>
</dbReference>
<dbReference type="Pfam" id="PF14716">
    <property type="entry name" value="HHH_8"/>
    <property type="match status" value="1"/>
</dbReference>
<evidence type="ECO:0000256" key="3">
    <source>
        <dbReference type="ARBA" id="ARBA00022695"/>
    </source>
</evidence>
<evidence type="ECO:0000313" key="12">
    <source>
        <dbReference type="Proteomes" id="UP000807469"/>
    </source>
</evidence>
<dbReference type="GO" id="GO:0046872">
    <property type="term" value="F:metal ion binding"/>
    <property type="evidence" value="ECO:0007669"/>
    <property type="project" value="UniProtKB-UniRule"/>
</dbReference>
<dbReference type="PRINTS" id="PR00870">
    <property type="entry name" value="DNAPOLXBETA"/>
</dbReference>
<dbReference type="Pfam" id="PF14791">
    <property type="entry name" value="DNA_pol_B_thumb"/>
    <property type="match status" value="1"/>
</dbReference>
<evidence type="ECO:0000313" key="11">
    <source>
        <dbReference type="EMBL" id="KAF9483507.1"/>
    </source>
</evidence>
<keyword evidence="4" id="KW-0235">DNA replication</keyword>
<dbReference type="Proteomes" id="UP000807469">
    <property type="component" value="Unassembled WGS sequence"/>
</dbReference>
<dbReference type="PRINTS" id="PR00869">
    <property type="entry name" value="DNAPOLX"/>
</dbReference>
<dbReference type="Pfam" id="PF14792">
    <property type="entry name" value="DNA_pol_B_palm"/>
    <property type="match status" value="1"/>
</dbReference>
<dbReference type="Gene3D" id="3.30.210.10">
    <property type="entry name" value="DNA polymerase, thumb domain"/>
    <property type="match status" value="1"/>
</dbReference>
<dbReference type="SUPFAM" id="SSF81301">
    <property type="entry name" value="Nucleotidyltransferase"/>
    <property type="match status" value="1"/>
</dbReference>
<comment type="similarity">
    <text evidence="9">Belongs to the DNA polymerase type-X family.</text>
</comment>
<keyword evidence="6 9" id="KW-0239">DNA-directed DNA polymerase</keyword>
<feature type="domain" description="DNA-directed DNA polymerase X" evidence="10">
    <location>
        <begin position="38"/>
        <end position="449"/>
    </location>
</feature>
<keyword evidence="5 9" id="KW-0227">DNA damage</keyword>
<comment type="caution">
    <text evidence="11">The sequence shown here is derived from an EMBL/GenBank/DDBJ whole genome shotgun (WGS) entry which is preliminary data.</text>
</comment>
<dbReference type="EC" id="2.7.7.7" evidence="9"/>
<evidence type="ECO:0000259" key="10">
    <source>
        <dbReference type="SMART" id="SM00483"/>
    </source>
</evidence>
<organism evidence="11 12">
    <name type="scientific">Pholiota conissans</name>
    <dbReference type="NCBI Taxonomy" id="109636"/>
    <lineage>
        <taxon>Eukaryota</taxon>
        <taxon>Fungi</taxon>
        <taxon>Dikarya</taxon>
        <taxon>Basidiomycota</taxon>
        <taxon>Agaricomycotina</taxon>
        <taxon>Agaricomycetes</taxon>
        <taxon>Agaricomycetidae</taxon>
        <taxon>Agaricales</taxon>
        <taxon>Agaricineae</taxon>
        <taxon>Strophariaceae</taxon>
        <taxon>Pholiota</taxon>
    </lineage>
</organism>
<dbReference type="EMBL" id="MU155153">
    <property type="protein sequence ID" value="KAF9483507.1"/>
    <property type="molecule type" value="Genomic_DNA"/>
</dbReference>
<keyword evidence="2 9" id="KW-0808">Transferase</keyword>
<dbReference type="SMART" id="SM00483">
    <property type="entry name" value="POLXc"/>
    <property type="match status" value="1"/>
</dbReference>
<dbReference type="Pfam" id="PF14520">
    <property type="entry name" value="HHH_5"/>
    <property type="match status" value="1"/>
</dbReference>
<keyword evidence="12" id="KW-1185">Reference proteome</keyword>
<reference evidence="11" key="1">
    <citation type="submission" date="2020-11" db="EMBL/GenBank/DDBJ databases">
        <authorList>
            <consortium name="DOE Joint Genome Institute"/>
            <person name="Ahrendt S."/>
            <person name="Riley R."/>
            <person name="Andreopoulos W."/>
            <person name="Labutti K."/>
            <person name="Pangilinan J."/>
            <person name="Ruiz-Duenas F.J."/>
            <person name="Barrasa J.M."/>
            <person name="Sanchez-Garcia M."/>
            <person name="Camarero S."/>
            <person name="Miyauchi S."/>
            <person name="Serrano A."/>
            <person name="Linde D."/>
            <person name="Babiker R."/>
            <person name="Drula E."/>
            <person name="Ayuso-Fernandez I."/>
            <person name="Pacheco R."/>
            <person name="Padilla G."/>
            <person name="Ferreira P."/>
            <person name="Barriuso J."/>
            <person name="Kellner H."/>
            <person name="Castanera R."/>
            <person name="Alfaro M."/>
            <person name="Ramirez L."/>
            <person name="Pisabarro A.G."/>
            <person name="Kuo A."/>
            <person name="Tritt A."/>
            <person name="Lipzen A."/>
            <person name="He G."/>
            <person name="Yan M."/>
            <person name="Ng V."/>
            <person name="Cullen D."/>
            <person name="Martin F."/>
            <person name="Rosso M.-N."/>
            <person name="Henrissat B."/>
            <person name="Hibbett D."/>
            <person name="Martinez A.T."/>
            <person name="Grigoriev I.V."/>
        </authorList>
    </citation>
    <scope>NUCLEOTIDE SEQUENCE</scope>
    <source>
        <strain evidence="11">CIRM-BRFM 674</strain>
    </source>
</reference>
<comment type="catalytic activity">
    <reaction evidence="8 9">
        <text>DNA(n) + a 2'-deoxyribonucleoside 5'-triphosphate = DNA(n+1) + diphosphate</text>
        <dbReference type="Rhea" id="RHEA:22508"/>
        <dbReference type="Rhea" id="RHEA-COMP:17339"/>
        <dbReference type="Rhea" id="RHEA-COMP:17340"/>
        <dbReference type="ChEBI" id="CHEBI:33019"/>
        <dbReference type="ChEBI" id="CHEBI:61560"/>
        <dbReference type="ChEBI" id="CHEBI:173112"/>
        <dbReference type="EC" id="2.7.7.7"/>
    </reaction>
</comment>
<keyword evidence="9" id="KW-0539">Nucleus</keyword>
<dbReference type="Gene3D" id="3.30.460.10">
    <property type="entry name" value="Beta Polymerase, domain 2"/>
    <property type="match status" value="1"/>
</dbReference>
<sequence length="466" mass="52810">MLSRIFQSNRCYASSSSVFARQLYSTSASASEKLPARSHPNQAIVDLLVKSLEEEELKSDVNPFRLNAFSKAIDSILAVDFPIRSGNDVYAVPGIGPGIVKRINEHLLRRYADNAEMDLDSDSYDQMMKSQAATALEAVPSIGRKSALKLVEAGCLSRDDLLSGKYNSLLSPKQLLNVKYATNLQRPILRKDAEEMLAFCQHHSDPKYHFTLVGDYRRGLESFTDMEIMVSHPSFVHVPLPADLPLGFRKSKKEKVPVSKPRKRRKIDEDIPTNTLHSELIPFLQKKGIVCIALSSNLLTWKGIVRLPGTNNQWGTSSERVASIRRVDGQFRRLIFHIVPQRSIGSGLLSLTGNARFENYLRYRARQKGMLLNEHGIWKWTQHQPNLAPDMTESFTAEHAEEYKPTATLKPVEAEETANQGYWSLIKSSSEEDIFQELGLEYLPPTRRNFTHIVKPSKDDFFDYLE</sequence>
<keyword evidence="1" id="KW-0237">DNA synthesis</keyword>
<dbReference type="InterPro" id="IPR022312">
    <property type="entry name" value="DNA_pol_X"/>
</dbReference>
<proteinExistence type="inferred from homology"/>
<name>A0A9P5Z8C9_9AGAR</name>
<keyword evidence="3 9" id="KW-0548">Nucleotidyltransferase</keyword>
<dbReference type="GO" id="GO:0003887">
    <property type="term" value="F:DNA-directed DNA polymerase activity"/>
    <property type="evidence" value="ECO:0007669"/>
    <property type="project" value="UniProtKB-UniRule"/>
</dbReference>
<dbReference type="OrthoDB" id="205514at2759"/>
<accession>A0A9P5Z8C9</accession>
<evidence type="ECO:0000256" key="4">
    <source>
        <dbReference type="ARBA" id="ARBA00022705"/>
    </source>
</evidence>
<protein>
    <recommendedName>
        <fullName evidence="9">DNA polymerase</fullName>
        <ecNumber evidence="9">2.7.7.7</ecNumber>
    </recommendedName>
</protein>
<dbReference type="InterPro" id="IPR010996">
    <property type="entry name" value="HHH_MUS81"/>
</dbReference>
<dbReference type="GO" id="GO:0006303">
    <property type="term" value="P:double-strand break repair via nonhomologous end joining"/>
    <property type="evidence" value="ECO:0007669"/>
    <property type="project" value="TreeGrafter"/>
</dbReference>
<evidence type="ECO:0000256" key="8">
    <source>
        <dbReference type="ARBA" id="ARBA00049244"/>
    </source>
</evidence>
<evidence type="ECO:0000256" key="7">
    <source>
        <dbReference type="ARBA" id="ARBA00023204"/>
    </source>
</evidence>
<dbReference type="InterPro" id="IPR028207">
    <property type="entry name" value="DNA_pol_B_palm_palm"/>
</dbReference>
<dbReference type="InterPro" id="IPR002054">
    <property type="entry name" value="DNA-dir_DNA_pol_X"/>
</dbReference>
<dbReference type="PANTHER" id="PTHR11276">
    <property type="entry name" value="DNA POLYMERASE TYPE-X FAMILY MEMBER"/>
    <property type="match status" value="1"/>
</dbReference>
<dbReference type="PANTHER" id="PTHR11276:SF28">
    <property type="entry name" value="DNA POLYMERASE LAMBDA"/>
    <property type="match status" value="1"/>
</dbReference>
<evidence type="ECO:0000256" key="9">
    <source>
        <dbReference type="RuleBase" id="RU366014"/>
    </source>
</evidence>
<dbReference type="InterPro" id="IPR002008">
    <property type="entry name" value="DNA_pol_X_beta-like"/>
</dbReference>
<dbReference type="Gene3D" id="1.10.150.110">
    <property type="entry name" value="DNA polymerase beta, N-terminal domain-like"/>
    <property type="match status" value="1"/>
</dbReference>
<dbReference type="GO" id="GO:0005634">
    <property type="term" value="C:nucleus"/>
    <property type="evidence" value="ECO:0007669"/>
    <property type="project" value="UniProtKB-SubCell"/>
</dbReference>
<dbReference type="AlphaFoldDB" id="A0A9P5Z8C9"/>